<keyword evidence="4" id="KW-0732">Signal</keyword>
<feature type="transmembrane region" description="Helical" evidence="8">
    <location>
        <begin position="168"/>
        <end position="190"/>
    </location>
</feature>
<comment type="subcellular location">
    <subcellularLocation>
        <location evidence="1">Membrane</location>
        <topology evidence="1">Single-pass membrane protein</topology>
    </subcellularLocation>
</comment>
<dbReference type="Pfam" id="PF09430">
    <property type="entry name" value="EMC7_beta-sandw"/>
    <property type="match status" value="1"/>
</dbReference>
<dbReference type="InterPro" id="IPR019008">
    <property type="entry name" value="Beta_sandwich_EMC7"/>
</dbReference>
<dbReference type="InterPro" id="IPR039163">
    <property type="entry name" value="EMC7"/>
</dbReference>
<evidence type="ECO:0000256" key="4">
    <source>
        <dbReference type="ARBA" id="ARBA00022729"/>
    </source>
</evidence>
<dbReference type="InterPro" id="IPR013784">
    <property type="entry name" value="Carb-bd-like_fold"/>
</dbReference>
<dbReference type="SUPFAM" id="SSF49452">
    <property type="entry name" value="Starch-binding domain-like"/>
    <property type="match status" value="1"/>
</dbReference>
<keyword evidence="5 8" id="KW-1133">Transmembrane helix</keyword>
<proteinExistence type="inferred from homology"/>
<evidence type="ECO:0000259" key="9">
    <source>
        <dbReference type="Pfam" id="PF09430"/>
    </source>
</evidence>
<feature type="region of interest" description="Disordered" evidence="7">
    <location>
        <begin position="201"/>
        <end position="232"/>
    </location>
</feature>
<sequence length="232" mass="25721">LDTTFNCEIAVNLRSEKTDQRPIVSHLLCKGMAGRLRPSLLVAALSLLVLLTPSTKAFDIEGRVILPETTPNALDTELVLSKEQGDEVRTFPLPDGRFAFHNVPAGKHYLEVELVGLVYSTVELTVGVAGDVNALLSDVINRPVVPYPLVLRPIGRLEFFQKPQPFNVMAFIKTPYGIMIIFGIFSLVVMPRLRAYSEELNSEETAEESTVPPPTVTAVASPRQLQQRRKDR</sequence>
<evidence type="ECO:0000256" key="5">
    <source>
        <dbReference type="ARBA" id="ARBA00022989"/>
    </source>
</evidence>
<evidence type="ECO:0000256" key="1">
    <source>
        <dbReference type="ARBA" id="ARBA00004167"/>
    </source>
</evidence>
<dbReference type="PANTHER" id="PTHR13605:SF4">
    <property type="entry name" value="ER MEMBRANE PROTEIN COMPLEX SUBUNIT 7"/>
    <property type="match status" value="1"/>
</dbReference>
<keyword evidence="3 8" id="KW-0812">Transmembrane</keyword>
<gene>
    <name evidence="10" type="ORF">g.24624</name>
</gene>
<comment type="similarity">
    <text evidence="2">Belongs to the EMC7 family.</text>
</comment>
<organism evidence="10">
    <name type="scientific">Auxenochlorella protothecoides</name>
    <name type="common">Green microalga</name>
    <name type="synonym">Chlorella protothecoides</name>
    <dbReference type="NCBI Taxonomy" id="3075"/>
    <lineage>
        <taxon>Eukaryota</taxon>
        <taxon>Viridiplantae</taxon>
        <taxon>Chlorophyta</taxon>
        <taxon>core chlorophytes</taxon>
        <taxon>Trebouxiophyceae</taxon>
        <taxon>Chlorellales</taxon>
        <taxon>Chlorellaceae</taxon>
        <taxon>Auxenochlorella</taxon>
    </lineage>
</organism>
<name>A0A1D2ADN7_AUXPR</name>
<dbReference type="GO" id="GO:0030246">
    <property type="term" value="F:carbohydrate binding"/>
    <property type="evidence" value="ECO:0007669"/>
    <property type="project" value="InterPro"/>
</dbReference>
<accession>A0A1D2ADN7</accession>
<evidence type="ECO:0000256" key="8">
    <source>
        <dbReference type="SAM" id="Phobius"/>
    </source>
</evidence>
<feature type="non-terminal residue" evidence="10">
    <location>
        <position position="1"/>
    </location>
</feature>
<evidence type="ECO:0000256" key="6">
    <source>
        <dbReference type="ARBA" id="ARBA00023136"/>
    </source>
</evidence>
<evidence type="ECO:0000256" key="7">
    <source>
        <dbReference type="SAM" id="MobiDB-lite"/>
    </source>
</evidence>
<evidence type="ECO:0000256" key="3">
    <source>
        <dbReference type="ARBA" id="ARBA00022692"/>
    </source>
</evidence>
<evidence type="ECO:0000313" key="10">
    <source>
        <dbReference type="EMBL" id="JAT77292.1"/>
    </source>
</evidence>
<dbReference type="GO" id="GO:0072546">
    <property type="term" value="C:EMC complex"/>
    <property type="evidence" value="ECO:0007669"/>
    <property type="project" value="TreeGrafter"/>
</dbReference>
<protein>
    <recommendedName>
        <fullName evidence="9">ER membrane protein complex subunit 7 beta-sandwich domain-containing protein</fullName>
    </recommendedName>
</protein>
<evidence type="ECO:0000256" key="2">
    <source>
        <dbReference type="ARBA" id="ARBA00008880"/>
    </source>
</evidence>
<reference evidence="10" key="1">
    <citation type="submission" date="2015-08" db="EMBL/GenBank/DDBJ databases">
        <authorList>
            <person name="Babu N.S."/>
            <person name="Beckwith C.J."/>
            <person name="Beseler K.G."/>
            <person name="Brison A."/>
            <person name="Carone J.V."/>
            <person name="Caskin T.P."/>
            <person name="Diamond M."/>
            <person name="Durham M.E."/>
            <person name="Foxe J.M."/>
            <person name="Go M."/>
            <person name="Henderson B.A."/>
            <person name="Jones I.B."/>
            <person name="McGettigan J.A."/>
            <person name="Micheletti S.J."/>
            <person name="Nasrallah M.E."/>
            <person name="Ortiz D."/>
            <person name="Piller C.R."/>
            <person name="Privatt S.R."/>
            <person name="Schneider S.L."/>
            <person name="Sharp S."/>
            <person name="Smith T.C."/>
            <person name="Stanton J.D."/>
            <person name="Ullery H.E."/>
            <person name="Wilson R.J."/>
            <person name="Serrano M.G."/>
            <person name="Buck G."/>
            <person name="Lee V."/>
            <person name="Wang Y."/>
            <person name="Carvalho R."/>
            <person name="Voegtly L."/>
            <person name="Shi R."/>
            <person name="Duckworth R."/>
            <person name="Johnson A."/>
            <person name="Loviza R."/>
            <person name="Walstead R."/>
            <person name="Shah Z."/>
            <person name="Kiflezghi M."/>
            <person name="Wade K."/>
            <person name="Ball S.L."/>
            <person name="Bradley K.W."/>
            <person name="Asai D.J."/>
            <person name="Bowman C.A."/>
            <person name="Russell D.A."/>
            <person name="Pope W.H."/>
            <person name="Jacobs-Sera D."/>
            <person name="Hendrix R.W."/>
            <person name="Hatfull G.F."/>
        </authorList>
    </citation>
    <scope>NUCLEOTIDE SEQUENCE</scope>
</reference>
<keyword evidence="6 8" id="KW-0472">Membrane</keyword>
<dbReference type="PANTHER" id="PTHR13605">
    <property type="entry name" value="ER MEMBRANE PROTEIN COMPLEX SUBUNIT 7"/>
    <property type="match status" value="1"/>
</dbReference>
<feature type="domain" description="ER membrane protein complex subunit 7 beta-sandwich" evidence="9">
    <location>
        <begin position="73"/>
        <end position="179"/>
    </location>
</feature>
<dbReference type="EMBL" id="GDKF01001330">
    <property type="protein sequence ID" value="JAT77292.1"/>
    <property type="molecule type" value="Transcribed_RNA"/>
</dbReference>
<dbReference type="AlphaFoldDB" id="A0A1D2ADN7"/>